<protein>
    <submittedName>
        <fullName evidence="4">Dipeptidyl aminopeptidases/acylaminoacyl-peptidases</fullName>
    </submittedName>
</protein>
<evidence type="ECO:0000259" key="3">
    <source>
        <dbReference type="Pfam" id="PF00930"/>
    </source>
</evidence>
<dbReference type="InterPro" id="IPR011042">
    <property type="entry name" value="6-blade_b-propeller_TolB-like"/>
</dbReference>
<proteinExistence type="inferred from homology"/>
<dbReference type="Gene3D" id="2.120.10.30">
    <property type="entry name" value="TolB, C-terminal domain"/>
    <property type="match status" value="3"/>
</dbReference>
<keyword evidence="4" id="KW-0031">Aminopeptidase</keyword>
<keyword evidence="4" id="KW-0645">Protease</keyword>
<dbReference type="AlphaFoldDB" id="E0XYN8"/>
<reference evidence="4" key="1">
    <citation type="journal article" date="2011" name="Environ. Microbiol.">
        <title>Time-series analyses of Monterey Bay coastal microbial picoplankton using a 'genome proxy' microarray.</title>
        <authorList>
            <person name="Rich V.I."/>
            <person name="Pham V.D."/>
            <person name="Eppley J."/>
            <person name="Shi Y."/>
            <person name="DeLong E.F."/>
        </authorList>
    </citation>
    <scope>NUCLEOTIDE SEQUENCE</scope>
</reference>
<dbReference type="EMBL" id="GU474924">
    <property type="protein sequence ID" value="ADI19529.1"/>
    <property type="molecule type" value="Genomic_DNA"/>
</dbReference>
<name>E0XYN8_9CHLR</name>
<feature type="signal peptide" evidence="2">
    <location>
        <begin position="1"/>
        <end position="24"/>
    </location>
</feature>
<dbReference type="InterPro" id="IPR002469">
    <property type="entry name" value="Peptidase_S9B_N"/>
</dbReference>
<accession>E0XYN8</accession>
<keyword evidence="4" id="KW-0378">Hydrolase</keyword>
<dbReference type="SUPFAM" id="SSF82171">
    <property type="entry name" value="DPP6 N-terminal domain-like"/>
    <property type="match status" value="1"/>
</dbReference>
<evidence type="ECO:0000256" key="2">
    <source>
        <dbReference type="SAM" id="SignalP"/>
    </source>
</evidence>
<dbReference type="Pfam" id="PF00930">
    <property type="entry name" value="DPPIV_N"/>
    <property type="match status" value="1"/>
</dbReference>
<comment type="similarity">
    <text evidence="1">Belongs to the TolB family.</text>
</comment>
<dbReference type="GO" id="GO:0006508">
    <property type="term" value="P:proteolysis"/>
    <property type="evidence" value="ECO:0007669"/>
    <property type="project" value="InterPro"/>
</dbReference>
<dbReference type="InterPro" id="IPR011659">
    <property type="entry name" value="WD40"/>
</dbReference>
<dbReference type="Pfam" id="PF07676">
    <property type="entry name" value="PD40"/>
    <property type="match status" value="2"/>
</dbReference>
<keyword evidence="2" id="KW-0732">Signal</keyword>
<evidence type="ECO:0000256" key="1">
    <source>
        <dbReference type="ARBA" id="ARBA00009820"/>
    </source>
</evidence>
<dbReference type="PANTHER" id="PTHR36842">
    <property type="entry name" value="PROTEIN TOLB HOMOLOG"/>
    <property type="match status" value="1"/>
</dbReference>
<organism evidence="4">
    <name type="scientific">uncultured Chloroflexi bacterium HF0770_09E03</name>
    <dbReference type="NCBI Taxonomy" id="710738"/>
    <lineage>
        <taxon>Bacteria</taxon>
        <taxon>Bacillati</taxon>
        <taxon>Chloroflexota</taxon>
        <taxon>environmental samples</taxon>
    </lineage>
</organism>
<feature type="chain" id="PRO_5003143192" evidence="2">
    <location>
        <begin position="25"/>
        <end position="462"/>
    </location>
</feature>
<dbReference type="Gene3D" id="3.40.50.1820">
    <property type="entry name" value="alpha/beta hydrolase"/>
    <property type="match status" value="1"/>
</dbReference>
<dbReference type="PANTHER" id="PTHR36842:SF1">
    <property type="entry name" value="PROTEIN TOLB"/>
    <property type="match status" value="1"/>
</dbReference>
<evidence type="ECO:0000313" key="4">
    <source>
        <dbReference type="EMBL" id="ADI19529.1"/>
    </source>
</evidence>
<sequence length="462" mass="52400">MKKPYIPTQLFFSLLFLLGSSAPAQQEVGWLTVDRYLSWEDVENAQLSPDGQQIIYTRRWVDAVNDNWESSLWIMNVDGKKNRFLVDGSSPKWSPDGTRIAFLASGKPGGTQLFVRWMDAEGAVSQISRVTDSPSNITWSPDGTSIAFQMVVPPDDGELWDINMPPKPNEADWTGNPTIIERLNYRRDRVGYHPKGYRHIFIIPADGGTPHRLTHGDWHHDSYEWMPDGKAIIFESLRVEDAEYQWRESEIYSVDVNSGEIRQLSKRKGPDRGPVPSPDGRYIAYTGHDWSDDTYIEEGLYFMKADGSKPERIAGEMGRRPGNLTWSEDGSGVYYNAAMEGTSNLYFAPLSGKPRPVTKGKHMLRVTDIGKRGLAVGTLSSYHVPKNLVSFTIRKPSQIQTLYVSNKTHLSEVKLGEVEEIWYKSVDDFRIQGWIVKPPNFTPLKKYPLILRIHGGPIAVYM</sequence>
<dbReference type="GO" id="GO:0004177">
    <property type="term" value="F:aminopeptidase activity"/>
    <property type="evidence" value="ECO:0007669"/>
    <property type="project" value="UniProtKB-KW"/>
</dbReference>
<dbReference type="SUPFAM" id="SSF53474">
    <property type="entry name" value="alpha/beta-Hydrolases"/>
    <property type="match status" value="1"/>
</dbReference>
<feature type="domain" description="Dipeptidylpeptidase IV N-terminal" evidence="3">
    <location>
        <begin position="194"/>
        <end position="284"/>
    </location>
</feature>
<dbReference type="InterPro" id="IPR029058">
    <property type="entry name" value="AB_hydrolase_fold"/>
</dbReference>